<dbReference type="HAMAP" id="MF_01810">
    <property type="entry name" value="YidC_type1"/>
    <property type="match status" value="1"/>
</dbReference>
<feature type="compositionally biased region" description="Basic and acidic residues" evidence="14">
    <location>
        <begin position="603"/>
        <end position="612"/>
    </location>
</feature>
<dbReference type="Proteomes" id="UP001139366">
    <property type="component" value="Unassembled WGS sequence"/>
</dbReference>
<evidence type="ECO:0000256" key="2">
    <source>
        <dbReference type="ARBA" id="ARBA00010527"/>
    </source>
</evidence>
<reference evidence="17 18" key="1">
    <citation type="journal article" date="2023" name="Antonie Van Leeuwenhoek">
        <title>Flavobacterium potami sp. nov., a multi-metal resistance genes harbouring bacterium isolated from shallow river silt.</title>
        <authorList>
            <person name="Li S."/>
            <person name="Mao S."/>
            <person name="Mu W."/>
            <person name="Guo B."/>
            <person name="Li C."/>
            <person name="Zhu Q."/>
            <person name="Hou X."/>
            <person name="Zhao Y."/>
            <person name="Wei S."/>
            <person name="Liu H."/>
            <person name="Liu A."/>
        </authorList>
    </citation>
    <scope>NUCLEOTIDE SEQUENCE [LARGE SCALE GENOMIC DNA]</scope>
    <source>
        <strain evidence="17 18">17A</strain>
    </source>
</reference>
<dbReference type="EMBL" id="JAINUY010000002">
    <property type="protein sequence ID" value="MBZ4034564.1"/>
    <property type="molecule type" value="Genomic_DNA"/>
</dbReference>
<dbReference type="CDD" id="cd19961">
    <property type="entry name" value="EcYidC-like_peri"/>
    <property type="match status" value="1"/>
</dbReference>
<dbReference type="GO" id="GO:0015031">
    <property type="term" value="P:protein transport"/>
    <property type="evidence" value="ECO:0007669"/>
    <property type="project" value="UniProtKB-KW"/>
</dbReference>
<dbReference type="NCBIfam" id="NF002356">
    <property type="entry name" value="PRK01318.2-3"/>
    <property type="match status" value="1"/>
</dbReference>
<feature type="transmembrane region" description="Helical" evidence="13">
    <location>
        <begin position="384"/>
        <end position="406"/>
    </location>
</feature>
<keyword evidence="4 13" id="KW-0813">Transport</keyword>
<dbReference type="GO" id="GO:0032977">
    <property type="term" value="F:membrane insertase activity"/>
    <property type="evidence" value="ECO:0007669"/>
    <property type="project" value="InterPro"/>
</dbReference>
<evidence type="ECO:0000256" key="14">
    <source>
        <dbReference type="SAM" id="MobiDB-lite"/>
    </source>
</evidence>
<dbReference type="NCBIfam" id="TIGR03592">
    <property type="entry name" value="yidC_oxa1_cterm"/>
    <property type="match status" value="1"/>
</dbReference>
<evidence type="ECO:0000259" key="15">
    <source>
        <dbReference type="Pfam" id="PF02096"/>
    </source>
</evidence>
<name>A0A9X1H9T7_9FLAO</name>
<comment type="similarity">
    <text evidence="2 13">Belongs to the OXA1/ALB3/YidC family. Type 1 subfamily.</text>
</comment>
<evidence type="ECO:0000256" key="8">
    <source>
        <dbReference type="ARBA" id="ARBA00022989"/>
    </source>
</evidence>
<feature type="transmembrane region" description="Helical" evidence="13">
    <location>
        <begin position="547"/>
        <end position="566"/>
    </location>
</feature>
<keyword evidence="10 13" id="KW-0143">Chaperone</keyword>
<keyword evidence="5 13" id="KW-1003">Cell membrane</keyword>
<dbReference type="NCBIfam" id="TIGR03593">
    <property type="entry name" value="yidC_nterm"/>
    <property type="match status" value="1"/>
</dbReference>
<evidence type="ECO:0000256" key="9">
    <source>
        <dbReference type="ARBA" id="ARBA00023136"/>
    </source>
</evidence>
<evidence type="ECO:0000256" key="6">
    <source>
        <dbReference type="ARBA" id="ARBA00022692"/>
    </source>
</evidence>
<keyword evidence="7 13" id="KW-0653">Protein transport</keyword>
<keyword evidence="8 13" id="KW-1133">Transmembrane helix</keyword>
<accession>A0A9X1H9T7</accession>
<evidence type="ECO:0000256" key="4">
    <source>
        <dbReference type="ARBA" id="ARBA00022448"/>
    </source>
</evidence>
<dbReference type="Pfam" id="PF02096">
    <property type="entry name" value="60KD_IMP"/>
    <property type="match status" value="1"/>
</dbReference>
<feature type="transmembrane region" description="Helical" evidence="13">
    <location>
        <begin position="572"/>
        <end position="592"/>
    </location>
</feature>
<dbReference type="RefSeq" id="WP_223705279.1">
    <property type="nucleotide sequence ID" value="NZ_JAINUY010000002.1"/>
</dbReference>
<evidence type="ECO:0000256" key="1">
    <source>
        <dbReference type="ARBA" id="ARBA00004429"/>
    </source>
</evidence>
<evidence type="ECO:0000256" key="11">
    <source>
        <dbReference type="ARBA" id="ARBA00033245"/>
    </source>
</evidence>
<evidence type="ECO:0000256" key="3">
    <source>
        <dbReference type="ARBA" id="ARBA00015325"/>
    </source>
</evidence>
<gene>
    <name evidence="13 17" type="primary">yidC</name>
    <name evidence="17" type="ORF">K6T82_07285</name>
</gene>
<evidence type="ECO:0000256" key="10">
    <source>
        <dbReference type="ARBA" id="ARBA00023186"/>
    </source>
</evidence>
<evidence type="ECO:0000313" key="17">
    <source>
        <dbReference type="EMBL" id="MBZ4034564.1"/>
    </source>
</evidence>
<keyword evidence="18" id="KW-1185">Reference proteome</keyword>
<feature type="domain" description="Membrane insertase YidC N-terminal" evidence="16">
    <location>
        <begin position="100"/>
        <end position="371"/>
    </location>
</feature>
<dbReference type="InterPro" id="IPR038221">
    <property type="entry name" value="YidC_periplasmic_sf"/>
</dbReference>
<evidence type="ECO:0000256" key="7">
    <source>
        <dbReference type="ARBA" id="ARBA00022927"/>
    </source>
</evidence>
<protein>
    <recommendedName>
        <fullName evidence="3 13">Membrane protein insertase YidC</fullName>
    </recommendedName>
    <alternativeName>
        <fullName evidence="12 13">Foldase YidC</fullName>
    </alternativeName>
    <alternativeName>
        <fullName evidence="13">Membrane protein YidC</fullName>
    </alternativeName>
    <alternativeName>
        <fullName evidence="11 13">membrane integrase YidC</fullName>
    </alternativeName>
</protein>
<keyword evidence="6 13" id="KW-0812">Transmembrane</keyword>
<dbReference type="PANTHER" id="PTHR12428">
    <property type="entry name" value="OXA1"/>
    <property type="match status" value="1"/>
</dbReference>
<dbReference type="AlphaFoldDB" id="A0A9X1H9T7"/>
<dbReference type="CDD" id="cd20070">
    <property type="entry name" value="5TM_YidC_Alb3"/>
    <property type="match status" value="1"/>
</dbReference>
<feature type="compositionally biased region" description="Low complexity" evidence="14">
    <location>
        <begin position="626"/>
        <end position="637"/>
    </location>
</feature>
<keyword evidence="9 13" id="KW-0472">Membrane</keyword>
<dbReference type="PRINTS" id="PR00701">
    <property type="entry name" value="60KDINNERMP"/>
</dbReference>
<feature type="transmembrane region" description="Helical" evidence="13">
    <location>
        <begin position="508"/>
        <end position="526"/>
    </location>
</feature>
<comment type="subcellular location">
    <subcellularLocation>
        <location evidence="1">Cell inner membrane</location>
        <topology evidence="1">Multi-pass membrane protein</topology>
    </subcellularLocation>
    <subcellularLocation>
        <location evidence="13">Cell membrane</location>
        <topology evidence="13">Multi-pass membrane protein</topology>
    </subcellularLocation>
</comment>
<feature type="transmembrane region" description="Helical" evidence="13">
    <location>
        <begin position="443"/>
        <end position="466"/>
    </location>
</feature>
<proteinExistence type="inferred from homology"/>
<comment type="subunit">
    <text evidence="13">Interacts with the Sec translocase complex via SecD. Specifically interacts with transmembrane segments of nascent integral membrane proteins during membrane integration.</text>
</comment>
<dbReference type="Pfam" id="PF14849">
    <property type="entry name" value="YidC_periplas"/>
    <property type="match status" value="1"/>
</dbReference>
<dbReference type="PANTHER" id="PTHR12428:SF65">
    <property type="entry name" value="CYTOCHROME C OXIDASE ASSEMBLY PROTEIN COX18, MITOCHONDRIAL"/>
    <property type="match status" value="1"/>
</dbReference>
<dbReference type="GO" id="GO:0051205">
    <property type="term" value="P:protein insertion into membrane"/>
    <property type="evidence" value="ECO:0007669"/>
    <property type="project" value="TreeGrafter"/>
</dbReference>
<feature type="domain" description="Membrane insertase YidC/Oxa/ALB C-terminal" evidence="15">
    <location>
        <begin position="387"/>
        <end position="589"/>
    </location>
</feature>
<evidence type="ECO:0000256" key="5">
    <source>
        <dbReference type="ARBA" id="ARBA00022475"/>
    </source>
</evidence>
<dbReference type="InterPro" id="IPR001708">
    <property type="entry name" value="YidC/ALB3/OXA1/COX18"/>
</dbReference>
<feature type="transmembrane region" description="Helical" evidence="13">
    <location>
        <begin position="6"/>
        <end position="26"/>
    </location>
</feature>
<comment type="caution">
    <text evidence="17">The sequence shown here is derived from an EMBL/GenBank/DDBJ whole genome shotgun (WGS) entry which is preliminary data.</text>
</comment>
<evidence type="ECO:0000256" key="13">
    <source>
        <dbReference type="HAMAP-Rule" id="MF_01810"/>
    </source>
</evidence>
<dbReference type="InterPro" id="IPR028053">
    <property type="entry name" value="Membr_insert_YidC_N"/>
</dbReference>
<evidence type="ECO:0000256" key="12">
    <source>
        <dbReference type="ARBA" id="ARBA00033342"/>
    </source>
</evidence>
<dbReference type="Gene3D" id="2.70.98.90">
    <property type="match status" value="1"/>
</dbReference>
<comment type="function">
    <text evidence="13">Required for the insertion and/or proper folding and/or complex formation of integral membrane proteins into the membrane. Involved in integration of membrane proteins that insert both dependently and independently of the Sec translocase complex, as well as at least some lipoproteins. Aids folding of multispanning membrane proteins.</text>
</comment>
<dbReference type="NCBIfam" id="NF002359">
    <property type="entry name" value="PRK01318.2-6"/>
    <property type="match status" value="1"/>
</dbReference>
<dbReference type="InterPro" id="IPR028055">
    <property type="entry name" value="YidC/Oxa/ALB_C"/>
</dbReference>
<dbReference type="InterPro" id="IPR047196">
    <property type="entry name" value="YidC_ALB_C"/>
</dbReference>
<sequence length="637" mass="72676">MEEKKLDFNSIIGFVLIFGILIWIMYQNQPSEKEIAAEKAKKELVAKQEAQAKADKAKTASLPAVAVTPGDTLQLAQLQKTLGGFAYSATLPSAKEAFTTIENEKIKLKIANKGGYIVEATLKEFERFKKGSGQLVELIKNNNSNLNLQLLTTDNRTLNSKDLYFEPTLEKIGVDQVLSMRLKAGANEFLEYKYILKPNDYLVGFDIRSQGLNRVLNSAKPIDLQWDLKTYRNEKSISYENRYGQIDYKYEESKYNNVSSHGQGKEETPTKVSFIAFKQHFFTTILSTEKPFETSKLQSDDLVKDEKIDTVFTKQFRANLPLVFTNGEIDYKMNLYMGPADYKTLKAYDKNFEKIIPLGWGIFGWINKWIFIPLFGFLSSTIGLALGISIIIFTIIIKLAMSPITYKSFLSQAKMKVLRPDIAELGEKFKKDPMKKQQETMKLYNKAGVNPMAGCIPALIQLPFMYASFQFFPAAFELRQKSFLWADDLSSFDSVVKLPFNIPMYGDHISLFPILAAIAIFFYMKMTSGDQQMAAPQQEGMPDMAKMMKIMIYVSPLMMLIFFNNYGSGLSLYNFISNLITIGIMFVIKNYIVDSDKIHAQIQENKQREPKKPSKFQQRLQEVMEQQEAAKAQNKKK</sequence>
<dbReference type="InterPro" id="IPR019998">
    <property type="entry name" value="Membr_insert_YidC"/>
</dbReference>
<evidence type="ECO:0000259" key="16">
    <source>
        <dbReference type="Pfam" id="PF14849"/>
    </source>
</evidence>
<feature type="region of interest" description="Disordered" evidence="14">
    <location>
        <begin position="603"/>
        <end position="637"/>
    </location>
</feature>
<evidence type="ECO:0000313" key="18">
    <source>
        <dbReference type="Proteomes" id="UP001139366"/>
    </source>
</evidence>
<dbReference type="GO" id="GO:0005886">
    <property type="term" value="C:plasma membrane"/>
    <property type="evidence" value="ECO:0007669"/>
    <property type="project" value="UniProtKB-SubCell"/>
</dbReference>
<organism evidence="17 18">
    <name type="scientific">Flavobacterium potami</name>
    <dbReference type="NCBI Taxonomy" id="2872310"/>
    <lineage>
        <taxon>Bacteria</taxon>
        <taxon>Pseudomonadati</taxon>
        <taxon>Bacteroidota</taxon>
        <taxon>Flavobacteriia</taxon>
        <taxon>Flavobacteriales</taxon>
        <taxon>Flavobacteriaceae</taxon>
        <taxon>Flavobacterium</taxon>
    </lineage>
</organism>